<keyword evidence="4" id="KW-0238">DNA-binding</keyword>
<evidence type="ECO:0000256" key="3">
    <source>
        <dbReference type="ARBA" id="ARBA00023015"/>
    </source>
</evidence>
<dbReference type="CDD" id="cd06170">
    <property type="entry name" value="LuxR_C_like"/>
    <property type="match status" value="1"/>
</dbReference>
<dbReference type="SMART" id="SM00421">
    <property type="entry name" value="HTH_LUXR"/>
    <property type="match status" value="1"/>
</dbReference>
<dbReference type="PROSITE" id="PS50110">
    <property type="entry name" value="RESPONSE_REGULATORY"/>
    <property type="match status" value="1"/>
</dbReference>
<organism evidence="9 10">
    <name type="scientific">Thiopseudomonas acetoxidans</name>
    <dbReference type="NCBI Taxonomy" id="3041622"/>
    <lineage>
        <taxon>Bacteria</taxon>
        <taxon>Pseudomonadati</taxon>
        <taxon>Pseudomonadota</taxon>
        <taxon>Gammaproteobacteria</taxon>
        <taxon>Pseudomonadales</taxon>
        <taxon>Pseudomonadaceae</taxon>
        <taxon>Thiopseudomonas</taxon>
    </lineage>
</organism>
<evidence type="ECO:0000256" key="4">
    <source>
        <dbReference type="ARBA" id="ARBA00023125"/>
    </source>
</evidence>
<dbReference type="InterPro" id="IPR058245">
    <property type="entry name" value="NreC/VraR/RcsB-like_REC"/>
</dbReference>
<keyword evidence="2" id="KW-0902">Two-component regulatory system</keyword>
<evidence type="ECO:0000313" key="9">
    <source>
        <dbReference type="EMBL" id="MDM7856898.1"/>
    </source>
</evidence>
<gene>
    <name evidence="9" type="primary">uvrY</name>
    <name evidence="9" type="ORF">QEZ41_01185</name>
</gene>
<dbReference type="InterPro" id="IPR000792">
    <property type="entry name" value="Tscrpt_reg_LuxR_C"/>
</dbReference>
<evidence type="ECO:0000259" key="7">
    <source>
        <dbReference type="PROSITE" id="PS50043"/>
    </source>
</evidence>
<dbReference type="CDD" id="cd17535">
    <property type="entry name" value="REC_NarL-like"/>
    <property type="match status" value="1"/>
</dbReference>
<dbReference type="PANTHER" id="PTHR43214">
    <property type="entry name" value="TWO-COMPONENT RESPONSE REGULATOR"/>
    <property type="match status" value="1"/>
</dbReference>
<evidence type="ECO:0000313" key="10">
    <source>
        <dbReference type="Proteomes" id="UP001241056"/>
    </source>
</evidence>
<proteinExistence type="predicted"/>
<dbReference type="Pfam" id="PF00072">
    <property type="entry name" value="Response_reg"/>
    <property type="match status" value="1"/>
</dbReference>
<keyword evidence="3" id="KW-0805">Transcription regulation</keyword>
<dbReference type="InterPro" id="IPR016032">
    <property type="entry name" value="Sig_transdc_resp-reg_C-effctor"/>
</dbReference>
<dbReference type="InterPro" id="IPR039420">
    <property type="entry name" value="WalR-like"/>
</dbReference>
<dbReference type="PROSITE" id="PS50043">
    <property type="entry name" value="HTH_LUXR_2"/>
    <property type="match status" value="1"/>
</dbReference>
<evidence type="ECO:0000259" key="8">
    <source>
        <dbReference type="PROSITE" id="PS50110"/>
    </source>
</evidence>
<evidence type="ECO:0000256" key="2">
    <source>
        <dbReference type="ARBA" id="ARBA00023012"/>
    </source>
</evidence>
<accession>A0ABT7SL37</accession>
<evidence type="ECO:0000256" key="5">
    <source>
        <dbReference type="ARBA" id="ARBA00023163"/>
    </source>
</evidence>
<name>A0ABT7SL37_9GAMM</name>
<dbReference type="Proteomes" id="UP001241056">
    <property type="component" value="Unassembled WGS sequence"/>
</dbReference>
<dbReference type="Gene3D" id="3.40.50.2300">
    <property type="match status" value="1"/>
</dbReference>
<keyword evidence="5" id="KW-0804">Transcription</keyword>
<dbReference type="SUPFAM" id="SSF46894">
    <property type="entry name" value="C-terminal effector domain of the bipartite response regulators"/>
    <property type="match status" value="1"/>
</dbReference>
<dbReference type="RefSeq" id="WP_289409528.1">
    <property type="nucleotide sequence ID" value="NZ_JAUCDY010000001.1"/>
</dbReference>
<protein>
    <submittedName>
        <fullName evidence="9">UvrY/SirA/GacA family response regulator transcription factor</fullName>
    </submittedName>
</protein>
<dbReference type="Pfam" id="PF00196">
    <property type="entry name" value="GerE"/>
    <property type="match status" value="1"/>
</dbReference>
<dbReference type="InterPro" id="IPR001789">
    <property type="entry name" value="Sig_transdc_resp-reg_receiver"/>
</dbReference>
<keyword evidence="1 6" id="KW-0597">Phosphoprotein</keyword>
<dbReference type="InterPro" id="IPR011006">
    <property type="entry name" value="CheY-like_superfamily"/>
</dbReference>
<feature type="modified residue" description="4-aspartylphosphate" evidence="6">
    <location>
        <position position="54"/>
    </location>
</feature>
<feature type="domain" description="Response regulatory" evidence="8">
    <location>
        <begin position="3"/>
        <end position="119"/>
    </location>
</feature>
<dbReference type="PRINTS" id="PR00038">
    <property type="entry name" value="HTHLUXR"/>
</dbReference>
<keyword evidence="10" id="KW-1185">Reference proteome</keyword>
<reference evidence="9 10" key="1">
    <citation type="submission" date="2023-06" db="EMBL/GenBank/DDBJ databases">
        <title>Thiopseudomonas sp. CY1220 draft genome sequence.</title>
        <authorList>
            <person name="Zhao G."/>
            <person name="An M."/>
        </authorList>
    </citation>
    <scope>NUCLEOTIDE SEQUENCE [LARGE SCALE GENOMIC DNA]</scope>
    <source>
        <strain evidence="9 10">CY1220</strain>
    </source>
</reference>
<evidence type="ECO:0000256" key="1">
    <source>
        <dbReference type="ARBA" id="ARBA00022553"/>
    </source>
</evidence>
<dbReference type="EMBL" id="JAUCDY010000001">
    <property type="protein sequence ID" value="MDM7856898.1"/>
    <property type="molecule type" value="Genomic_DNA"/>
</dbReference>
<evidence type="ECO:0000256" key="6">
    <source>
        <dbReference type="PROSITE-ProRule" id="PRU00169"/>
    </source>
</evidence>
<dbReference type="SMART" id="SM00448">
    <property type="entry name" value="REC"/>
    <property type="match status" value="1"/>
</dbReference>
<feature type="domain" description="HTH luxR-type" evidence="7">
    <location>
        <begin position="143"/>
        <end position="208"/>
    </location>
</feature>
<sequence>MIKLLIVDDHELVRTGIMRMLGDATDLRVIGQAHSGEEALDMARDLNPDVILMDIRMPGIGGLEATRKLKQRHPEIKVIAVTACEDEPFPSRLMQAGARGYLTKGTDLQEMLLAIRQVAAGDYYLSPYIAQQLALQPFTNAQQDNPLASLSEREMQISLMISQGHKIQNIAEMLSLSPKTVNTYRYRIFEKLGLENDVELALFAVRHRLIDADKI</sequence>
<dbReference type="NCBIfam" id="NF007018">
    <property type="entry name" value="PRK09483.1"/>
    <property type="match status" value="1"/>
</dbReference>
<dbReference type="PANTHER" id="PTHR43214:SF3">
    <property type="entry name" value="RESPONSE REGULATOR UVRY"/>
    <property type="match status" value="1"/>
</dbReference>
<dbReference type="SUPFAM" id="SSF52172">
    <property type="entry name" value="CheY-like"/>
    <property type="match status" value="1"/>
</dbReference>
<comment type="caution">
    <text evidence="9">The sequence shown here is derived from an EMBL/GenBank/DDBJ whole genome shotgun (WGS) entry which is preliminary data.</text>
</comment>